<feature type="compositionally biased region" description="Polar residues" evidence="1">
    <location>
        <begin position="10"/>
        <end position="30"/>
    </location>
</feature>
<proteinExistence type="predicted"/>
<accession>A0A8H3X9F2</accession>
<comment type="caution">
    <text evidence="2">The sequence shown here is derived from an EMBL/GenBank/DDBJ whole genome shotgun (WGS) entry which is preliminary data.</text>
</comment>
<reference evidence="2 3" key="1">
    <citation type="journal article" date="2019" name="Environ. Microbiol.">
        <title>At the nexus of three kingdoms: the genome of the mycorrhizal fungus Gigaspora margarita provides insights into plant, endobacterial and fungal interactions.</title>
        <authorList>
            <person name="Venice F."/>
            <person name="Ghignone S."/>
            <person name="Salvioli di Fossalunga A."/>
            <person name="Amselem J."/>
            <person name="Novero M."/>
            <person name="Xianan X."/>
            <person name="Sedzielewska Toro K."/>
            <person name="Morin E."/>
            <person name="Lipzen A."/>
            <person name="Grigoriev I.V."/>
            <person name="Henrissat B."/>
            <person name="Martin F.M."/>
            <person name="Bonfante P."/>
        </authorList>
    </citation>
    <scope>NUCLEOTIDE SEQUENCE [LARGE SCALE GENOMIC DNA]</scope>
    <source>
        <strain evidence="2 3">BEG34</strain>
    </source>
</reference>
<dbReference type="Proteomes" id="UP000439903">
    <property type="component" value="Unassembled WGS sequence"/>
</dbReference>
<evidence type="ECO:0000256" key="1">
    <source>
        <dbReference type="SAM" id="MobiDB-lite"/>
    </source>
</evidence>
<name>A0A8H3X9F2_GIGMA</name>
<keyword evidence="3" id="KW-1185">Reference proteome</keyword>
<dbReference type="OrthoDB" id="10615178at2759"/>
<evidence type="ECO:0000313" key="3">
    <source>
        <dbReference type="Proteomes" id="UP000439903"/>
    </source>
</evidence>
<dbReference type="AlphaFoldDB" id="A0A8H3X9F2"/>
<protein>
    <submittedName>
        <fullName evidence="2">Uncharacterized protein</fullName>
    </submittedName>
</protein>
<organism evidence="2 3">
    <name type="scientific">Gigaspora margarita</name>
    <dbReference type="NCBI Taxonomy" id="4874"/>
    <lineage>
        <taxon>Eukaryota</taxon>
        <taxon>Fungi</taxon>
        <taxon>Fungi incertae sedis</taxon>
        <taxon>Mucoromycota</taxon>
        <taxon>Glomeromycotina</taxon>
        <taxon>Glomeromycetes</taxon>
        <taxon>Diversisporales</taxon>
        <taxon>Gigasporaceae</taxon>
        <taxon>Gigaspora</taxon>
    </lineage>
</organism>
<gene>
    <name evidence="2" type="ORF">F8M41_004648</name>
</gene>
<dbReference type="EMBL" id="WTPW01001426">
    <property type="protein sequence ID" value="KAF0436864.1"/>
    <property type="molecule type" value="Genomic_DNA"/>
</dbReference>
<sequence length="99" mass="11165">MFVSLRRFQRAQNHQNPITGSQNNALSNNDAPRRREGLVRLMSNQSFPPLGVSLFDSALFCDPVIDLGSLESSQRDEHFGSKIILNGPINQKLFSFKVF</sequence>
<evidence type="ECO:0000313" key="2">
    <source>
        <dbReference type="EMBL" id="KAF0436864.1"/>
    </source>
</evidence>
<feature type="region of interest" description="Disordered" evidence="1">
    <location>
        <begin position="1"/>
        <end position="32"/>
    </location>
</feature>